<keyword evidence="2" id="KW-0732">Signal</keyword>
<feature type="compositionally biased region" description="Basic and acidic residues" evidence="1">
    <location>
        <begin position="488"/>
        <end position="504"/>
    </location>
</feature>
<dbReference type="RefSeq" id="WP_146654808.1">
    <property type="nucleotide sequence ID" value="NZ_CP012333.1"/>
</dbReference>
<evidence type="ECO:0000313" key="4">
    <source>
        <dbReference type="EMBL" id="AKV04154.1"/>
    </source>
</evidence>
<dbReference type="STRING" id="1391654.AKJ09_10817"/>
<dbReference type="Proteomes" id="UP000064967">
    <property type="component" value="Chromosome"/>
</dbReference>
<reference evidence="4 5" key="1">
    <citation type="submission" date="2015-08" db="EMBL/GenBank/DDBJ databases">
        <authorList>
            <person name="Babu N.S."/>
            <person name="Beckwith C.J."/>
            <person name="Beseler K.G."/>
            <person name="Brison A."/>
            <person name="Carone J.V."/>
            <person name="Caskin T.P."/>
            <person name="Diamond M."/>
            <person name="Durham M.E."/>
            <person name="Foxe J.M."/>
            <person name="Go M."/>
            <person name="Henderson B.A."/>
            <person name="Jones I.B."/>
            <person name="McGettigan J.A."/>
            <person name="Micheletti S.J."/>
            <person name="Nasrallah M.E."/>
            <person name="Ortiz D."/>
            <person name="Piller C.R."/>
            <person name="Privatt S.R."/>
            <person name="Schneider S.L."/>
            <person name="Sharp S."/>
            <person name="Smith T.C."/>
            <person name="Stanton J.D."/>
            <person name="Ullery H.E."/>
            <person name="Wilson R.J."/>
            <person name="Serrano M.G."/>
            <person name="Buck G."/>
            <person name="Lee V."/>
            <person name="Wang Y."/>
            <person name="Carvalho R."/>
            <person name="Voegtly L."/>
            <person name="Shi R."/>
            <person name="Duckworth R."/>
            <person name="Johnson A."/>
            <person name="Loviza R."/>
            <person name="Walstead R."/>
            <person name="Shah Z."/>
            <person name="Kiflezghi M."/>
            <person name="Wade K."/>
            <person name="Ball S.L."/>
            <person name="Bradley K.W."/>
            <person name="Asai D.J."/>
            <person name="Bowman C.A."/>
            <person name="Russell D.A."/>
            <person name="Pope W.H."/>
            <person name="Jacobs-Sera D."/>
            <person name="Hendrix R.W."/>
            <person name="Hatfull G.F."/>
        </authorList>
    </citation>
    <scope>NUCLEOTIDE SEQUENCE [LARGE SCALE GENOMIC DNA]</scope>
    <source>
        <strain evidence="4 5">DSM 27648</strain>
    </source>
</reference>
<dbReference type="EMBL" id="CP012333">
    <property type="protein sequence ID" value="AKV04154.1"/>
    <property type="molecule type" value="Genomic_DNA"/>
</dbReference>
<dbReference type="PROSITE" id="PS51257">
    <property type="entry name" value="PROKAR_LIPOPROTEIN"/>
    <property type="match status" value="1"/>
</dbReference>
<feature type="chain" id="PRO_5005467246" evidence="2">
    <location>
        <begin position="23"/>
        <end position="515"/>
    </location>
</feature>
<protein>
    <submittedName>
        <fullName evidence="4">Putative glycoside hydrolase</fullName>
    </submittedName>
</protein>
<dbReference type="InterPro" id="IPR017853">
    <property type="entry name" value="GH"/>
</dbReference>
<accession>A0A0K1QEG7</accession>
<dbReference type="GO" id="GO:0016787">
    <property type="term" value="F:hydrolase activity"/>
    <property type="evidence" value="ECO:0007669"/>
    <property type="project" value="UniProtKB-KW"/>
</dbReference>
<feature type="signal peptide" evidence="2">
    <location>
        <begin position="1"/>
        <end position="22"/>
    </location>
</feature>
<feature type="region of interest" description="Disordered" evidence="1">
    <location>
        <begin position="25"/>
        <end position="65"/>
    </location>
</feature>
<dbReference type="SUPFAM" id="SSF51445">
    <property type="entry name" value="(Trans)glycosidases"/>
    <property type="match status" value="1"/>
</dbReference>
<evidence type="ECO:0000259" key="3">
    <source>
        <dbReference type="Pfam" id="PF13200"/>
    </source>
</evidence>
<keyword evidence="5" id="KW-1185">Reference proteome</keyword>
<feature type="region of interest" description="Disordered" evidence="1">
    <location>
        <begin position="486"/>
        <end position="515"/>
    </location>
</feature>
<gene>
    <name evidence="4" type="ORF">AKJ09_10817</name>
</gene>
<sequence length="515" mass="55110">MVMRSFLALSVSFLALSSLSCASHPTPPAAAKDATTDLAGDATAPTSSAASAGSSTATTAAATKESSPKNDLVTWLQANVPKGGSVVEDGSGVHVMHVVTATDTHATLASAYIELADIYAVKDFEKALQKKLPNLTPGAKIEIPNIVAKAPKDPKDDRLGWPEDKALRVLFITGGYAAIKWTETLDKMVPRGLNAVILDAKDYMGPVNYPTKAKIALETGAAAKAPIPNLARAIRFAHDRGIRVILRIPCFHDPVADKKLKDSRLSIRHSSGTVPLHMDWIDPTNVEAQDYAIELATEGVEAGADEINLDYVRFPVHVGQKIAKLPDPKDRSRIIRDFVKRVHAVTKPNGVMLSLDLFGVTATGDRGDIEKLGQDIATVGPEAEAIMPMVYPSHYDKGYNGWDKPGDHPEIVGIGTKGAVKQLAAAKSTTIVRSWLQAFPWRVTSYGPKYVVDQAKSAEANGGVGWAMWSPGCEYSAVWNGFPPKQNIEAKEQTAPPAKDDKPKTGAKKTGVATK</sequence>
<dbReference type="OrthoDB" id="9774125at2"/>
<dbReference type="KEGG" id="llu:AKJ09_10817"/>
<name>A0A0K1QEG7_9BACT</name>
<dbReference type="AlphaFoldDB" id="A0A0K1QEG7"/>
<evidence type="ECO:0000256" key="1">
    <source>
        <dbReference type="SAM" id="MobiDB-lite"/>
    </source>
</evidence>
<evidence type="ECO:0000256" key="2">
    <source>
        <dbReference type="SAM" id="SignalP"/>
    </source>
</evidence>
<dbReference type="Gene3D" id="3.20.20.80">
    <property type="entry name" value="Glycosidases"/>
    <property type="match status" value="1"/>
</dbReference>
<evidence type="ECO:0000313" key="5">
    <source>
        <dbReference type="Proteomes" id="UP000064967"/>
    </source>
</evidence>
<dbReference type="Pfam" id="PF13200">
    <property type="entry name" value="DUF4015"/>
    <property type="match status" value="1"/>
</dbReference>
<feature type="domain" description="DUF4015" evidence="3">
    <location>
        <begin position="181"/>
        <end position="475"/>
    </location>
</feature>
<organism evidence="4 5">
    <name type="scientific">Labilithrix luteola</name>
    <dbReference type="NCBI Taxonomy" id="1391654"/>
    <lineage>
        <taxon>Bacteria</taxon>
        <taxon>Pseudomonadati</taxon>
        <taxon>Myxococcota</taxon>
        <taxon>Polyangia</taxon>
        <taxon>Polyangiales</taxon>
        <taxon>Labilitrichaceae</taxon>
        <taxon>Labilithrix</taxon>
    </lineage>
</organism>
<proteinExistence type="predicted"/>
<dbReference type="InterPro" id="IPR025275">
    <property type="entry name" value="DUF4015"/>
</dbReference>
<keyword evidence="4" id="KW-0378">Hydrolase</keyword>